<dbReference type="RefSeq" id="WP_245625487.1">
    <property type="nucleotide sequence ID" value="NZ_JXMU01000003.1"/>
</dbReference>
<dbReference type="InterPro" id="IPR004607">
    <property type="entry name" value="GART"/>
</dbReference>
<reference evidence="8 9" key="1">
    <citation type="submission" date="2015-01" db="EMBL/GenBank/DDBJ databases">
        <title>Ahrensia donghaiensis sp. nov., a novel dimethylsulphoniopropionate-cleavage bacterium isolated from seawater and emended descriptions of the genus Ahrensia and Ahrensia kielensis.</title>
        <authorList>
            <person name="Liu J."/>
        </authorList>
    </citation>
    <scope>NUCLEOTIDE SEQUENCE [LARGE SCALE GENOMIC DNA]</scope>
    <source>
        <strain evidence="8 9">LZD062</strain>
    </source>
</reference>
<dbReference type="PROSITE" id="PS00373">
    <property type="entry name" value="GART"/>
    <property type="match status" value="1"/>
</dbReference>
<dbReference type="GO" id="GO:0004644">
    <property type="term" value="F:phosphoribosylglycinamide formyltransferase activity"/>
    <property type="evidence" value="ECO:0007669"/>
    <property type="project" value="UniProtKB-UniRule"/>
</dbReference>
<comment type="caution">
    <text evidence="8">The sequence shown here is derived from an EMBL/GenBank/DDBJ whole genome shotgun (WGS) entry which is preliminary data.</text>
</comment>
<feature type="site" description="Raises pKa of active site His" evidence="6">
    <location>
        <position position="149"/>
    </location>
</feature>
<dbReference type="AlphaFoldDB" id="A0A0M9GPQ2"/>
<evidence type="ECO:0000256" key="5">
    <source>
        <dbReference type="ARBA" id="ARBA00047664"/>
    </source>
</evidence>
<protein>
    <recommendedName>
        <fullName evidence="6">Phosphoribosylglycinamide formyltransferase</fullName>
        <ecNumber evidence="6">2.1.2.2</ecNumber>
    </recommendedName>
    <alternativeName>
        <fullName evidence="6">5'-phosphoribosylglycinamide transformylase</fullName>
    </alternativeName>
    <alternativeName>
        <fullName evidence="6">GAR transformylase</fullName>
        <shortName evidence="6">GART</shortName>
    </alternativeName>
</protein>
<comment type="similarity">
    <text evidence="4 6">Belongs to the GART family.</text>
</comment>
<evidence type="ECO:0000256" key="6">
    <source>
        <dbReference type="HAMAP-Rule" id="MF_01930"/>
    </source>
</evidence>
<evidence type="ECO:0000313" key="9">
    <source>
        <dbReference type="Proteomes" id="UP000038011"/>
    </source>
</evidence>
<proteinExistence type="inferred from homology"/>
<feature type="active site" description="Proton donor" evidence="6">
    <location>
        <position position="113"/>
    </location>
</feature>
<evidence type="ECO:0000313" key="8">
    <source>
        <dbReference type="EMBL" id="KPB02466.1"/>
    </source>
</evidence>
<accession>A0A0M9GPQ2</accession>
<organism evidence="8 9">
    <name type="scientific">Ahrensia marina</name>
    <dbReference type="NCBI Taxonomy" id="1514904"/>
    <lineage>
        <taxon>Bacteria</taxon>
        <taxon>Pseudomonadati</taxon>
        <taxon>Pseudomonadota</taxon>
        <taxon>Alphaproteobacteria</taxon>
        <taxon>Hyphomicrobiales</taxon>
        <taxon>Ahrensiaceae</taxon>
        <taxon>Ahrensia</taxon>
    </lineage>
</organism>
<feature type="binding site" evidence="6">
    <location>
        <position position="111"/>
    </location>
    <ligand>
        <name>(6R)-10-formyltetrahydrofolate</name>
        <dbReference type="ChEBI" id="CHEBI:195366"/>
    </ligand>
</feature>
<feature type="binding site" evidence="6">
    <location>
        <begin position="94"/>
        <end position="97"/>
    </location>
    <ligand>
        <name>(6R)-10-formyltetrahydrofolate</name>
        <dbReference type="ChEBI" id="CHEBI:195366"/>
    </ligand>
</feature>
<comment type="catalytic activity">
    <reaction evidence="5 6">
        <text>N(1)-(5-phospho-beta-D-ribosyl)glycinamide + (6R)-10-formyltetrahydrofolate = N(2)-formyl-N(1)-(5-phospho-beta-D-ribosyl)glycinamide + (6S)-5,6,7,8-tetrahydrofolate + H(+)</text>
        <dbReference type="Rhea" id="RHEA:15053"/>
        <dbReference type="ChEBI" id="CHEBI:15378"/>
        <dbReference type="ChEBI" id="CHEBI:57453"/>
        <dbReference type="ChEBI" id="CHEBI:143788"/>
        <dbReference type="ChEBI" id="CHEBI:147286"/>
        <dbReference type="ChEBI" id="CHEBI:195366"/>
        <dbReference type="EC" id="2.1.2.2"/>
    </reaction>
</comment>
<evidence type="ECO:0000256" key="4">
    <source>
        <dbReference type="ARBA" id="ARBA00038440"/>
    </source>
</evidence>
<dbReference type="PANTHER" id="PTHR43369">
    <property type="entry name" value="PHOSPHORIBOSYLGLYCINAMIDE FORMYLTRANSFERASE"/>
    <property type="match status" value="1"/>
</dbReference>
<name>A0A0M9GPQ2_9HYPH</name>
<feature type="domain" description="Formyl transferase N-terminal" evidence="7">
    <location>
        <begin position="7"/>
        <end position="186"/>
    </location>
</feature>
<dbReference type="PANTHER" id="PTHR43369:SF2">
    <property type="entry name" value="PHOSPHORIBOSYLGLYCINAMIDE FORMYLTRANSFERASE"/>
    <property type="match status" value="1"/>
</dbReference>
<evidence type="ECO:0000259" key="7">
    <source>
        <dbReference type="Pfam" id="PF00551"/>
    </source>
</evidence>
<dbReference type="UniPathway" id="UPA00074">
    <property type="reaction ID" value="UER00126"/>
</dbReference>
<dbReference type="HAMAP" id="MF_01930">
    <property type="entry name" value="PurN"/>
    <property type="match status" value="1"/>
</dbReference>
<keyword evidence="3 6" id="KW-0658">Purine biosynthesis</keyword>
<keyword evidence="9" id="KW-1185">Reference proteome</keyword>
<dbReference type="PATRIC" id="fig|1514904.3.peg.2529"/>
<keyword evidence="2 6" id="KW-0808">Transferase</keyword>
<feature type="binding site" evidence="6">
    <location>
        <begin position="16"/>
        <end position="18"/>
    </location>
    <ligand>
        <name>N(1)-(5-phospho-beta-D-ribosyl)glycinamide</name>
        <dbReference type="ChEBI" id="CHEBI:143788"/>
    </ligand>
</feature>
<dbReference type="EC" id="2.1.2.2" evidence="6"/>
<dbReference type="Gene3D" id="3.40.50.170">
    <property type="entry name" value="Formyl transferase, N-terminal domain"/>
    <property type="match status" value="1"/>
</dbReference>
<evidence type="ECO:0000256" key="3">
    <source>
        <dbReference type="ARBA" id="ARBA00022755"/>
    </source>
</evidence>
<dbReference type="CDD" id="cd08645">
    <property type="entry name" value="FMT_core_GART"/>
    <property type="match status" value="1"/>
</dbReference>
<dbReference type="InterPro" id="IPR001555">
    <property type="entry name" value="GART_AS"/>
</dbReference>
<comment type="function">
    <text evidence="6">Catalyzes the transfer of a formyl group from 10-formyltetrahydrofolate to 5-phospho-ribosyl-glycinamide (GAR), producing 5-phospho-ribosyl-N-formylglycinamide (FGAR) and tetrahydrofolate.</text>
</comment>
<dbReference type="InterPro" id="IPR036477">
    <property type="entry name" value="Formyl_transf_N_sf"/>
</dbReference>
<evidence type="ECO:0000256" key="1">
    <source>
        <dbReference type="ARBA" id="ARBA00005054"/>
    </source>
</evidence>
<dbReference type="Proteomes" id="UP000038011">
    <property type="component" value="Unassembled WGS sequence"/>
</dbReference>
<gene>
    <name evidence="6" type="primary">purN</name>
    <name evidence="8" type="ORF">SU32_04080</name>
</gene>
<dbReference type="NCBIfam" id="TIGR00639">
    <property type="entry name" value="PurN"/>
    <property type="match status" value="1"/>
</dbReference>
<dbReference type="GO" id="GO:0005829">
    <property type="term" value="C:cytosol"/>
    <property type="evidence" value="ECO:0007669"/>
    <property type="project" value="TreeGrafter"/>
</dbReference>
<dbReference type="STRING" id="1514904.SU32_04080"/>
<comment type="pathway">
    <text evidence="1 6">Purine metabolism; IMP biosynthesis via de novo pathway; N(2)-formyl-N(1)-(5-phospho-D-ribosyl)glycinamide from N(1)-(5-phospho-D-ribosyl)glycinamide (10-formyl THF route): step 1/1.</text>
</comment>
<feature type="binding site" evidence="6">
    <location>
        <position position="69"/>
    </location>
    <ligand>
        <name>(6R)-10-formyltetrahydrofolate</name>
        <dbReference type="ChEBI" id="CHEBI:195366"/>
    </ligand>
</feature>
<dbReference type="GO" id="GO:0006189">
    <property type="term" value="P:'de novo' IMP biosynthetic process"/>
    <property type="evidence" value="ECO:0007669"/>
    <property type="project" value="UniProtKB-UniRule"/>
</dbReference>
<dbReference type="InterPro" id="IPR002376">
    <property type="entry name" value="Formyl_transf_N"/>
</dbReference>
<dbReference type="EMBL" id="JXMU01000003">
    <property type="protein sequence ID" value="KPB02466.1"/>
    <property type="molecule type" value="Genomic_DNA"/>
</dbReference>
<dbReference type="Pfam" id="PF00551">
    <property type="entry name" value="Formyl_trans_N"/>
    <property type="match status" value="1"/>
</dbReference>
<sequence length="195" mass="21130">MGDKNTKIAILISGRGSNMIALAKAIAAPDFPAEVVGVLADKKDAAGLAIASDMNIATTSFERSDFTSKAEHEAAIHDQLVQWNADIICLAGFMRLLSANFIDKWTNKIINIHPSLLPKYKGLNTHQRAIEAGDSEHGCTVHYVTAGMDEGPVIAQAKVPVLSDDTEASLTARVLEQEHQLYAKALRDVLERQKP</sequence>
<dbReference type="SUPFAM" id="SSF53328">
    <property type="entry name" value="Formyltransferase"/>
    <property type="match status" value="1"/>
</dbReference>
<evidence type="ECO:0000256" key="2">
    <source>
        <dbReference type="ARBA" id="ARBA00022679"/>
    </source>
</evidence>